<protein>
    <recommendedName>
        <fullName evidence="9">Protein translocase subunit SecE</fullName>
    </recommendedName>
</protein>
<dbReference type="Pfam" id="PF00584">
    <property type="entry name" value="SecE"/>
    <property type="match status" value="1"/>
</dbReference>
<dbReference type="HAMAP" id="MF_00422">
    <property type="entry name" value="SecE"/>
    <property type="match status" value="1"/>
</dbReference>
<sequence length="67" mass="7551">MTAPTGTKKTKMSTYFRGVKSEMKKVIWPSKKELINYTGIVIMISVIVAIIVWVLDLIIHGGLQFII</sequence>
<evidence type="ECO:0000256" key="7">
    <source>
        <dbReference type="ARBA" id="ARBA00023010"/>
    </source>
</evidence>
<dbReference type="Gene3D" id="1.20.5.1030">
    <property type="entry name" value="Preprotein translocase secy subunit"/>
    <property type="match status" value="1"/>
</dbReference>
<comment type="subunit">
    <text evidence="9">Component of the Sec protein translocase complex. Heterotrimer consisting of SecY, SecE and SecG subunits. The heterotrimers can form oligomers, although 1 heterotrimer is thought to be able to translocate proteins. Interacts with the ribosome. Interacts with SecDF, and other proteins may be involved. Interacts with SecA.</text>
</comment>
<comment type="function">
    <text evidence="9">Essential subunit of the Sec protein translocation channel SecYEG. Clamps together the 2 halves of SecY. May contact the channel plug during translocation.</text>
</comment>
<evidence type="ECO:0000313" key="11">
    <source>
        <dbReference type="Proteomes" id="UP000469523"/>
    </source>
</evidence>
<keyword evidence="5 9" id="KW-0653">Protein transport</keyword>
<dbReference type="InterPro" id="IPR001901">
    <property type="entry name" value="Translocase_SecE/Sec61-g"/>
</dbReference>
<proteinExistence type="inferred from homology"/>
<dbReference type="PRINTS" id="PR01650">
    <property type="entry name" value="SECETRNLCASE"/>
</dbReference>
<dbReference type="InterPro" id="IPR038379">
    <property type="entry name" value="SecE_sf"/>
</dbReference>
<dbReference type="PANTHER" id="PTHR33910:SF1">
    <property type="entry name" value="PROTEIN TRANSLOCASE SUBUNIT SECE"/>
    <property type="match status" value="1"/>
</dbReference>
<comment type="caution">
    <text evidence="10">The sequence shown here is derived from an EMBL/GenBank/DDBJ whole genome shotgun (WGS) entry which is preliminary data.</text>
</comment>
<dbReference type="GO" id="GO:0006605">
    <property type="term" value="P:protein targeting"/>
    <property type="evidence" value="ECO:0007669"/>
    <property type="project" value="UniProtKB-UniRule"/>
</dbReference>
<dbReference type="EMBL" id="VUNQ01000069">
    <property type="protein sequence ID" value="MSU03393.1"/>
    <property type="molecule type" value="Genomic_DNA"/>
</dbReference>
<evidence type="ECO:0000256" key="4">
    <source>
        <dbReference type="ARBA" id="ARBA00022692"/>
    </source>
</evidence>
<dbReference type="InterPro" id="IPR005807">
    <property type="entry name" value="SecE_bac"/>
</dbReference>
<comment type="subcellular location">
    <subcellularLocation>
        <location evidence="9">Cell membrane</location>
        <topology evidence="9">Single-pass membrane protein</topology>
    </subcellularLocation>
    <subcellularLocation>
        <location evidence="1">Membrane</location>
    </subcellularLocation>
</comment>
<gene>
    <name evidence="9 10" type="primary">secE</name>
    <name evidence="10" type="ORF">FYJ83_18205</name>
</gene>
<evidence type="ECO:0000256" key="6">
    <source>
        <dbReference type="ARBA" id="ARBA00022989"/>
    </source>
</evidence>
<name>A0A6N7Y0X2_9FIRM</name>
<keyword evidence="4 9" id="KW-0812">Transmembrane</keyword>
<dbReference type="RefSeq" id="WP_154442954.1">
    <property type="nucleotide sequence ID" value="NZ_JAHLPJ010000001.1"/>
</dbReference>
<dbReference type="GO" id="GO:0065002">
    <property type="term" value="P:intracellular protein transmembrane transport"/>
    <property type="evidence" value="ECO:0007669"/>
    <property type="project" value="UniProtKB-UniRule"/>
</dbReference>
<keyword evidence="8 9" id="KW-0472">Membrane</keyword>
<dbReference type="GO" id="GO:0005886">
    <property type="term" value="C:plasma membrane"/>
    <property type="evidence" value="ECO:0007669"/>
    <property type="project" value="UniProtKB-SubCell"/>
</dbReference>
<evidence type="ECO:0000256" key="1">
    <source>
        <dbReference type="ARBA" id="ARBA00004370"/>
    </source>
</evidence>
<comment type="similarity">
    <text evidence="9">Belongs to the SecE/SEC61-gamma family.</text>
</comment>
<keyword evidence="2 9" id="KW-0813">Transport</keyword>
<dbReference type="PANTHER" id="PTHR33910">
    <property type="entry name" value="PROTEIN TRANSLOCASE SUBUNIT SECE"/>
    <property type="match status" value="1"/>
</dbReference>
<evidence type="ECO:0000256" key="2">
    <source>
        <dbReference type="ARBA" id="ARBA00022448"/>
    </source>
</evidence>
<dbReference type="GO" id="GO:0043952">
    <property type="term" value="P:protein transport by the Sec complex"/>
    <property type="evidence" value="ECO:0007669"/>
    <property type="project" value="UniProtKB-UniRule"/>
</dbReference>
<evidence type="ECO:0000313" key="10">
    <source>
        <dbReference type="EMBL" id="MSU03393.1"/>
    </source>
</evidence>
<dbReference type="GO" id="GO:0009306">
    <property type="term" value="P:protein secretion"/>
    <property type="evidence" value="ECO:0007669"/>
    <property type="project" value="UniProtKB-UniRule"/>
</dbReference>
<evidence type="ECO:0000256" key="9">
    <source>
        <dbReference type="HAMAP-Rule" id="MF_00422"/>
    </source>
</evidence>
<organism evidence="10 11">
    <name type="scientific">Tissierella pigra</name>
    <dbReference type="NCBI Taxonomy" id="2607614"/>
    <lineage>
        <taxon>Bacteria</taxon>
        <taxon>Bacillati</taxon>
        <taxon>Bacillota</taxon>
        <taxon>Tissierellia</taxon>
        <taxon>Tissierellales</taxon>
        <taxon>Tissierellaceae</taxon>
        <taxon>Tissierella</taxon>
    </lineage>
</organism>
<evidence type="ECO:0000256" key="3">
    <source>
        <dbReference type="ARBA" id="ARBA00022475"/>
    </source>
</evidence>
<keyword evidence="3 9" id="KW-1003">Cell membrane</keyword>
<dbReference type="Proteomes" id="UP000469523">
    <property type="component" value="Unassembled WGS sequence"/>
</dbReference>
<reference evidence="10 11" key="1">
    <citation type="submission" date="2019-09" db="EMBL/GenBank/DDBJ databases">
        <title>In-depth cultivation of the pig gut microbiome towards novel bacterial diversity and tailored functional studies.</title>
        <authorList>
            <person name="Wylensek D."/>
            <person name="Hitch T.C.A."/>
            <person name="Clavel T."/>
        </authorList>
    </citation>
    <scope>NUCLEOTIDE SEQUENCE [LARGE SCALE GENOMIC DNA]</scope>
    <source>
        <strain evidence="10 11">WCA3-693-APC-4?</strain>
    </source>
</reference>
<evidence type="ECO:0000256" key="5">
    <source>
        <dbReference type="ARBA" id="ARBA00022927"/>
    </source>
</evidence>
<accession>A0A6N7Y0X2</accession>
<dbReference type="GO" id="GO:0008320">
    <property type="term" value="F:protein transmembrane transporter activity"/>
    <property type="evidence" value="ECO:0007669"/>
    <property type="project" value="UniProtKB-UniRule"/>
</dbReference>
<evidence type="ECO:0000256" key="8">
    <source>
        <dbReference type="ARBA" id="ARBA00023136"/>
    </source>
</evidence>
<keyword evidence="7 9" id="KW-0811">Translocation</keyword>
<keyword evidence="6 9" id="KW-1133">Transmembrane helix</keyword>
<dbReference type="NCBIfam" id="TIGR00964">
    <property type="entry name" value="secE_bact"/>
    <property type="match status" value="1"/>
</dbReference>
<dbReference type="AlphaFoldDB" id="A0A6N7Y0X2"/>
<feature type="transmembrane region" description="Helical" evidence="9">
    <location>
        <begin position="34"/>
        <end position="55"/>
    </location>
</feature>
<keyword evidence="11" id="KW-1185">Reference proteome</keyword>